<keyword evidence="2" id="KW-1185">Reference proteome</keyword>
<organism evidence="1 2">
    <name type="scientific">Litoreibacter arenae DSM 19593</name>
    <dbReference type="NCBI Taxonomy" id="1123360"/>
    <lineage>
        <taxon>Bacteria</taxon>
        <taxon>Pseudomonadati</taxon>
        <taxon>Pseudomonadota</taxon>
        <taxon>Alphaproteobacteria</taxon>
        <taxon>Rhodobacterales</taxon>
        <taxon>Roseobacteraceae</taxon>
        <taxon>Litoreibacter</taxon>
    </lineage>
</organism>
<dbReference type="InterPro" id="IPR018912">
    <property type="entry name" value="DUF2478"/>
</dbReference>
<dbReference type="EMBL" id="AONI01000015">
    <property type="protein sequence ID" value="EPX77159.1"/>
    <property type="molecule type" value="Genomic_DNA"/>
</dbReference>
<comment type="caution">
    <text evidence="1">The sequence shown here is derived from an EMBL/GenBank/DDBJ whole genome shotgun (WGS) entry which is preliminary data.</text>
</comment>
<dbReference type="STRING" id="1123360.thalar_02880"/>
<protein>
    <recommendedName>
        <fullName evidence="3">3-dehydroquinate dehydratase</fullName>
    </recommendedName>
</protein>
<name>S9RTA2_9RHOB</name>
<dbReference type="PATRIC" id="fig|1123360.3.peg.2854"/>
<dbReference type="eggNOG" id="COG1618">
    <property type="taxonomic scope" value="Bacteria"/>
</dbReference>
<sequence>MAGVMADGRGMTDRLLAGVVARLIEDGVRVAGALRETGPSGESGQCDTALRLLPEGPVVPITQNLGAGSAACRMDAGALETAVALATADLAANGADLVVLNKFGISEAEGRGFRALIGEAVANGVPVLVGLSETHRAAFGRFADSMAIDLPPSEEGVIAWCRAVITPAPDAASVVADRMGKSGGLSGQRS</sequence>
<evidence type="ECO:0000313" key="2">
    <source>
        <dbReference type="Proteomes" id="UP000015351"/>
    </source>
</evidence>
<dbReference type="HOGENOM" id="CLU_106681_0_0_5"/>
<evidence type="ECO:0000313" key="1">
    <source>
        <dbReference type="EMBL" id="EPX77159.1"/>
    </source>
</evidence>
<reference evidence="2" key="1">
    <citation type="journal article" date="2013" name="Stand. Genomic Sci.">
        <title>Genome sequence of the Litoreibacter arenae type strain (DSM 19593(T)), a member of the Roseobacter clade isolated from sea sand.</title>
        <authorList>
            <person name="Riedel T."/>
            <person name="Fiebig A."/>
            <person name="Petersen J."/>
            <person name="Gronow S."/>
            <person name="Kyrpides N.C."/>
            <person name="Goker M."/>
            <person name="Klenk H.P."/>
        </authorList>
    </citation>
    <scope>NUCLEOTIDE SEQUENCE [LARGE SCALE GENOMIC DNA]</scope>
    <source>
        <strain evidence="2">DSM 19593</strain>
    </source>
</reference>
<dbReference type="Proteomes" id="UP000015351">
    <property type="component" value="Unassembled WGS sequence"/>
</dbReference>
<dbReference type="Pfam" id="PF10649">
    <property type="entry name" value="DUF2478"/>
    <property type="match status" value="1"/>
</dbReference>
<dbReference type="AlphaFoldDB" id="S9RTA2"/>
<gene>
    <name evidence="1" type="ORF">thalar_02880</name>
</gene>
<accession>S9RTA2</accession>
<proteinExistence type="predicted"/>
<evidence type="ECO:0008006" key="3">
    <source>
        <dbReference type="Google" id="ProtNLM"/>
    </source>
</evidence>